<proteinExistence type="predicted"/>
<dbReference type="AlphaFoldDB" id="A0A420I538"/>
<sequence length="508" mass="57322">MFLPPVIVIKLSELERDISRFKHETLDEVDIAKLWKAFTSVGQYTVDPLVHACRLENFWWRVWGSKQKHLSGLELARLCSHLFNEGFNLGLRRKSDFTGESSSQTTITSYAGSNNHEKGQYQLASGLHTKISLENNTQPVLKKPISLSSQGSRSDALYISPNETEEGKFTANSVPCIVLQPSSINSCETNTERKRIFGPTVPKKRKKVLNKKKQPLVVRRFGSHLSTESVRIADGRTRRRIVKFQSKSDGVSVMNERSDSKLLGNNPKVPFAETRNSLAMAKLKSLNHTHNKMDSKKPDTISFIDDSKKAVFCDKIVKAGVSPVVRVLHDEVTRLGTNELVVQEKMNCTSQTNYLKKNRSTSNNQTSTIFKNSLNDSEHQSAISDTRDLDENPALSPYKFRDLDSNVQDQVDRNPITSETKRSDKIYKTSLKSPVATYNTSKPELLNKEEPRTIRSQMPLNIFAKRPVQPTFSLSESTDKLSISKSQLTLLIEKDRAKIGEDRLPIGK</sequence>
<accession>A0A420I538</accession>
<dbReference type="Proteomes" id="UP000286134">
    <property type="component" value="Unassembled WGS sequence"/>
</dbReference>
<name>A0A420I538_9PEZI</name>
<evidence type="ECO:0000313" key="2">
    <source>
        <dbReference type="Proteomes" id="UP000286134"/>
    </source>
</evidence>
<evidence type="ECO:0000313" key="1">
    <source>
        <dbReference type="EMBL" id="RKF64765.1"/>
    </source>
</evidence>
<comment type="caution">
    <text evidence="1">The sequence shown here is derived from an EMBL/GenBank/DDBJ whole genome shotgun (WGS) entry which is preliminary data.</text>
</comment>
<dbReference type="EMBL" id="MCFK01001646">
    <property type="protein sequence ID" value="RKF64765.1"/>
    <property type="molecule type" value="Genomic_DNA"/>
</dbReference>
<keyword evidence="2" id="KW-1185">Reference proteome</keyword>
<gene>
    <name evidence="1" type="ORF">OnM2_016027</name>
</gene>
<organism evidence="1 2">
    <name type="scientific">Erysiphe neolycopersici</name>
    <dbReference type="NCBI Taxonomy" id="212602"/>
    <lineage>
        <taxon>Eukaryota</taxon>
        <taxon>Fungi</taxon>
        <taxon>Dikarya</taxon>
        <taxon>Ascomycota</taxon>
        <taxon>Pezizomycotina</taxon>
        <taxon>Leotiomycetes</taxon>
        <taxon>Erysiphales</taxon>
        <taxon>Erysiphaceae</taxon>
        <taxon>Erysiphe</taxon>
    </lineage>
</organism>
<reference evidence="1 2" key="1">
    <citation type="journal article" date="2018" name="BMC Genomics">
        <title>Comparative genome analyses reveal sequence features reflecting distinct modes of host-adaptation between dicot and monocot powdery mildew.</title>
        <authorList>
            <person name="Wu Y."/>
            <person name="Ma X."/>
            <person name="Pan Z."/>
            <person name="Kale S.D."/>
            <person name="Song Y."/>
            <person name="King H."/>
            <person name="Zhang Q."/>
            <person name="Presley C."/>
            <person name="Deng X."/>
            <person name="Wei C.I."/>
            <person name="Xiao S."/>
        </authorList>
    </citation>
    <scope>NUCLEOTIDE SEQUENCE [LARGE SCALE GENOMIC DNA]</scope>
    <source>
        <strain evidence="1">UMSG2</strain>
    </source>
</reference>
<protein>
    <submittedName>
        <fullName evidence="1">Uncharacterized protein</fullName>
    </submittedName>
</protein>
<dbReference type="OrthoDB" id="5424234at2759"/>
<dbReference type="STRING" id="212602.A0A420I538"/>